<dbReference type="OrthoDB" id="5399929at2759"/>
<evidence type="ECO:0000313" key="3">
    <source>
        <dbReference type="RefSeq" id="XP_034236756.1"/>
    </source>
</evidence>
<dbReference type="KEGG" id="tpal:117642572"/>
<reference evidence="3" key="1">
    <citation type="submission" date="2025-08" db="UniProtKB">
        <authorList>
            <consortium name="RefSeq"/>
        </authorList>
    </citation>
    <scope>IDENTIFICATION</scope>
    <source>
        <tissue evidence="3">Total insect</tissue>
    </source>
</reference>
<dbReference type="GO" id="GO:0000723">
    <property type="term" value="P:telomere maintenance"/>
    <property type="evidence" value="ECO:0007669"/>
    <property type="project" value="TreeGrafter"/>
</dbReference>
<proteinExistence type="predicted"/>
<gene>
    <name evidence="3" type="primary">LOC117642572</name>
</gene>
<feature type="region of interest" description="Disordered" evidence="1">
    <location>
        <begin position="1567"/>
        <end position="1647"/>
    </location>
</feature>
<feature type="compositionally biased region" description="Polar residues" evidence="1">
    <location>
        <begin position="1886"/>
        <end position="1898"/>
    </location>
</feature>
<feature type="region of interest" description="Disordered" evidence="1">
    <location>
        <begin position="1839"/>
        <end position="1948"/>
    </location>
</feature>
<dbReference type="SUPFAM" id="SSF48371">
    <property type="entry name" value="ARM repeat"/>
    <property type="match status" value="1"/>
</dbReference>
<evidence type="ECO:0000313" key="2">
    <source>
        <dbReference type="Proteomes" id="UP000515158"/>
    </source>
</evidence>
<dbReference type="Proteomes" id="UP000515158">
    <property type="component" value="Unplaced"/>
</dbReference>
<feature type="region of interest" description="Disordered" evidence="1">
    <location>
        <begin position="1662"/>
        <end position="1705"/>
    </location>
</feature>
<name>A0A6P8YJ70_THRPL</name>
<feature type="compositionally biased region" description="Basic and acidic residues" evidence="1">
    <location>
        <begin position="1052"/>
        <end position="1062"/>
    </location>
</feature>
<evidence type="ECO:0000256" key="1">
    <source>
        <dbReference type="SAM" id="MobiDB-lite"/>
    </source>
</evidence>
<dbReference type="GO" id="GO:0140445">
    <property type="term" value="C:chromosome, telomeric repeat region"/>
    <property type="evidence" value="ECO:0007669"/>
    <property type="project" value="TreeGrafter"/>
</dbReference>
<feature type="region of interest" description="Disordered" evidence="1">
    <location>
        <begin position="1458"/>
        <end position="1483"/>
    </location>
</feature>
<feature type="compositionally biased region" description="Basic and acidic residues" evidence="1">
    <location>
        <begin position="1202"/>
        <end position="1228"/>
    </location>
</feature>
<feature type="region of interest" description="Disordered" evidence="1">
    <location>
        <begin position="1779"/>
        <end position="1798"/>
    </location>
</feature>
<feature type="compositionally biased region" description="Polar residues" evidence="1">
    <location>
        <begin position="1693"/>
        <end position="1702"/>
    </location>
</feature>
<feature type="region of interest" description="Disordered" evidence="1">
    <location>
        <begin position="1149"/>
        <end position="1233"/>
    </location>
</feature>
<feature type="compositionally biased region" description="Low complexity" evidence="1">
    <location>
        <begin position="1081"/>
        <end position="1095"/>
    </location>
</feature>
<dbReference type="GO" id="GO:0005634">
    <property type="term" value="C:nucleus"/>
    <property type="evidence" value="ECO:0007669"/>
    <property type="project" value="TreeGrafter"/>
</dbReference>
<feature type="compositionally biased region" description="Basic and acidic residues" evidence="1">
    <location>
        <begin position="1568"/>
        <end position="1586"/>
    </location>
</feature>
<feature type="region of interest" description="Disordered" evidence="1">
    <location>
        <begin position="1248"/>
        <end position="1297"/>
    </location>
</feature>
<feature type="region of interest" description="Disordered" evidence="1">
    <location>
        <begin position="855"/>
        <end position="908"/>
    </location>
</feature>
<keyword evidence="2" id="KW-1185">Reference proteome</keyword>
<sequence>MKEKEAVNVEDVLAQLNNSRTQHNALISLFNRLKSAKISNVQRTRLLKTVAHTLKDGNSTDLRVAALSSVLPWVVSSNNAASGADFHLLEACTKIVLKYVANPTSQHIDIVAKALEIMASVNVATLVKLFGEDDASRFNEIMIVCLKLKELRLPALTLLAVGLSVPSSEGLGKTISEDVVPLIQLVYPLIFDLEDVDVHFAALRVMKGLKLTTKPQPFWNQLKGETQTIYCKRMVEMVNCKSNWPEVWKCIVNLFGEELHSGGQLINHMLEVLERAFKHADFEWTRVQAFECWNTLIDNFKTGLKNRKRIDLIMIPLKANNHRIETLAMAKLKTYDHLLATLGKDLASSPDILTNFLTFCFGSEKTSCPPVKSYPALHDKCVECILNILVSPFGEEMFKKAQKELVTAVGDCFVLDSASEALLSELWNRLLERVWKQEGTDAVKTLFSMINTLVVRAGNKEISGSLKLQETISSSKPTSEQINEVLGSKIVGVIVHGLVLGAFSVPENLFKMRSLYVGSYDVMNGTPTLLMMEWLLSPALMLSAGSLPLYDELVSKLLKHRCQELDGYIEFTQLVLKKLLVFDESLSSDKKQLMYKCATQSWCTIASGLIRFIQKEGSINQGDAAEHDFSGIYSVLLFPIQSLHVDISLIEKCTDPWSNLFYEVCQQAELIPTASLQLVCEQVCIRLLGASKKNSPMKQHASVYLFLTCILEVASKRFKSKKSFKFVEQQISTILKDMNGVAFDQAVIFDQATNCIQHFLKQTPISMEVVENVSPTVCSLLKAQINTSDAVDKLCTLIGALKEASLFISQHGVTKGSVYAMLKNVIDVGNGHTSQEIRAVVDDLCQTFNDKISEGEEKSQSVKNKGAFSPSSRFNFSPKPASKKFPTVQMSPSNLSPGGSKRKPQATVCGSDGKFVRIETPTKKIILTDHQKEVRRERRQDIPALYQDLSQDTQSMSQDSTQDFVALPATPKGKCAPALDEDAIMDVVKPNTPMQAISAKKIASPKSTKKSHVDSEPRSELKDFTPPVGFILPSIADDTKSVTDADSQDPSEGLRQEGKENESGASNSKALKGNKAPQKGTLTRSSSNTSLTTRSGKIMKRASIAGKTEVLKKRKYTRKSLPAIFSEEPVKKGVEMVVIESDTDTESVSSIASDACGTTSKAGKSILRPRRSFKREPSLESDTEIMAAREKVRESPQNGTDKLSKDVFKRESSKIKVGSDTEHTKSDPEDVPLSQLIGGKILTRSRSNSSLDDVAVVKKSKTSSPDSKHKSMSPVSELTPKPKGSPPLENGWKSPQKKTTITVSKIEISPNNRRNRIVNLAAFDSAVEFKKIVNTAEGDQITTDNSKSFSPTSLGKLKSVLFQDSSSLDDKPCVEKEKQAACAGASSLSTSLHIRKELNGLNDHENMEFDNGTEESQEIIESSQEPILKCLKPCLVSLEHFRCTEANKTVEFENLTLEKGPAPNSPYKILSKDSSPVEAGKQTSACRRSLILDGAENSLSSMSKEVVSPPKPPPPAETRTDSVNGQITSDNASKKLPFNAELENKGTIKTNLNKEGKEQDLSAAAEGNHVRNDSMPEWMHDKKDSPLTKSQRTIRGTSARSQAFMKSVADSGNSTSPPKAADVSPISSPGQSKRSQKPSIDSNTTPIIKRSSRAAQLLGLGQAAAARGGDTVVSSASRSLRMDKTGDNEKTETLSNIRNSTPSSSIASSAASSVAAGVMGSVSAVTTVASPSVRRHKLLDLDSLKCTPQKCLEDKGNKEDWVRKDWVPTATPDASILKRKREVDSDAPSPSVKRKRVSFRDPPFSTLLRFGETSEGTVFTSDQPAGIDRVSEAVNLDREECAPMDNNEVETEEQPDQPGEPLSFEMEPKLNGKGSSQEKDSVMPVENSSGGTSPQESDSVSHGREGIANVVEVKSPKSRSEALSGQNGSKDAAFRTSAHDGEGEAEMDVDLCKCDNTPVEGGSEEPETQGMLDDLHRMPSILTPVYANLTDCTHSVELISSNLTSAVWKKSLLRELSEGGIRTVGDLARLTEEQLDRLPVKPPKRTNVCRVLEDFEKLHSDLTDGVSCQLLKTKITTSGSVENSLEDLLTNTSNEDIIHALSKAGTKLDFSKALVESLPPEDVVKFLKLEDLIKFFSLEELIPFFKLKDLIKFFTLEELLKFFKLEDVVQLFKLEDVIQLYKPEDVIRFYKPGEVVKHFKTEDVINSLKAEDVSRAVASNSSVIRSLHVDVCAEAYISQVNKSSGSKEKEMSVEQLTSILNRIPGGTIQSTMFPSTPTLLSTVYTDTMRDYVMRECSSSEIVQKLDGVKANECVLKLLPKLDNDKAKECGLKLLPKLGPEDIAQELDSTKATELTAKLLSKFSPSVIAEQIENNRVEETIEALLLKLNKKRRLGFLLDKSVHVYKQLE</sequence>
<dbReference type="CDD" id="cd14267">
    <property type="entry name" value="Rif1_CTD_C-II_like"/>
    <property type="match status" value="1"/>
</dbReference>
<feature type="region of interest" description="Disordered" evidence="1">
    <location>
        <begin position="996"/>
        <end position="1104"/>
    </location>
</feature>
<feature type="compositionally biased region" description="Polar residues" evidence="1">
    <location>
        <begin position="888"/>
        <end position="897"/>
    </location>
</feature>
<protein>
    <submittedName>
        <fullName evidence="3">Telomere-associated protein RIF1-like</fullName>
    </submittedName>
</protein>
<feature type="compositionally biased region" description="Polar residues" evidence="1">
    <location>
        <begin position="1625"/>
        <end position="1646"/>
    </location>
</feature>
<dbReference type="PANTHER" id="PTHR22928:SF3">
    <property type="entry name" value="TELOMERE-ASSOCIATED PROTEIN RIF1"/>
    <property type="match status" value="1"/>
</dbReference>
<feature type="region of interest" description="Disordered" evidence="1">
    <location>
        <begin position="1499"/>
        <end position="1538"/>
    </location>
</feature>
<feature type="compositionally biased region" description="Basic and acidic residues" evidence="1">
    <location>
        <begin position="1680"/>
        <end position="1692"/>
    </location>
</feature>
<dbReference type="InParanoid" id="A0A6P8YJ70"/>
<dbReference type="GeneID" id="117642572"/>
<feature type="compositionally biased region" description="Basic and acidic residues" evidence="1">
    <location>
        <begin position="1011"/>
        <end position="1023"/>
    </location>
</feature>
<feature type="compositionally biased region" description="Polar residues" evidence="1">
    <location>
        <begin position="1521"/>
        <end position="1531"/>
    </location>
</feature>
<accession>A0A6P8YJ70</accession>
<feature type="compositionally biased region" description="Basic and acidic residues" evidence="1">
    <location>
        <begin position="1866"/>
        <end position="1881"/>
    </location>
</feature>
<dbReference type="RefSeq" id="XP_034236756.1">
    <property type="nucleotide sequence ID" value="XM_034380865.1"/>
</dbReference>
<feature type="compositionally biased region" description="Polar residues" evidence="1">
    <location>
        <begin position="1149"/>
        <end position="1162"/>
    </location>
</feature>
<organism evidence="3">
    <name type="scientific">Thrips palmi</name>
    <name type="common">Melon thrips</name>
    <dbReference type="NCBI Taxonomy" id="161013"/>
    <lineage>
        <taxon>Eukaryota</taxon>
        <taxon>Metazoa</taxon>
        <taxon>Ecdysozoa</taxon>
        <taxon>Arthropoda</taxon>
        <taxon>Hexapoda</taxon>
        <taxon>Insecta</taxon>
        <taxon>Pterygota</taxon>
        <taxon>Neoptera</taxon>
        <taxon>Paraneoptera</taxon>
        <taxon>Thysanoptera</taxon>
        <taxon>Terebrantia</taxon>
        <taxon>Thripoidea</taxon>
        <taxon>Thripidae</taxon>
        <taxon>Thrips</taxon>
    </lineage>
</organism>
<feature type="compositionally biased region" description="Polar residues" evidence="1">
    <location>
        <begin position="1587"/>
        <end position="1601"/>
    </location>
</feature>
<dbReference type="InterPro" id="IPR016024">
    <property type="entry name" value="ARM-type_fold"/>
</dbReference>
<dbReference type="PANTHER" id="PTHR22928">
    <property type="entry name" value="TELOMERE-ASSOCIATED PROTEIN RIF1"/>
    <property type="match status" value="1"/>
</dbReference>